<evidence type="ECO:0000313" key="1">
    <source>
        <dbReference type="Ensembl" id="ENSMFAP00000063917.1"/>
    </source>
</evidence>
<reference evidence="1" key="3">
    <citation type="submission" date="2025-09" db="UniProtKB">
        <authorList>
            <consortium name="Ensembl"/>
        </authorList>
    </citation>
    <scope>IDENTIFICATION</scope>
</reference>
<organism evidence="1 2">
    <name type="scientific">Macaca fascicularis</name>
    <name type="common">Crab-eating macaque</name>
    <name type="synonym">Cynomolgus monkey</name>
    <dbReference type="NCBI Taxonomy" id="9541"/>
    <lineage>
        <taxon>Eukaryota</taxon>
        <taxon>Metazoa</taxon>
        <taxon>Chordata</taxon>
        <taxon>Craniata</taxon>
        <taxon>Vertebrata</taxon>
        <taxon>Euteleostomi</taxon>
        <taxon>Mammalia</taxon>
        <taxon>Eutheria</taxon>
        <taxon>Euarchontoglires</taxon>
        <taxon>Primates</taxon>
        <taxon>Haplorrhini</taxon>
        <taxon>Catarrhini</taxon>
        <taxon>Cercopithecidae</taxon>
        <taxon>Cercopithecinae</taxon>
        <taxon>Macaca</taxon>
    </lineage>
</organism>
<reference evidence="1" key="2">
    <citation type="submission" date="2025-08" db="UniProtKB">
        <authorList>
            <consortium name="Ensembl"/>
        </authorList>
    </citation>
    <scope>IDENTIFICATION</scope>
</reference>
<reference evidence="1 2" key="1">
    <citation type="submission" date="2013-03" db="EMBL/GenBank/DDBJ databases">
        <authorList>
            <person name="Warren W."/>
            <person name="Wilson R.K."/>
        </authorList>
    </citation>
    <scope>NUCLEOTIDE SEQUENCE</scope>
</reference>
<protein>
    <submittedName>
        <fullName evidence="1">Uncharacterized protein</fullName>
    </submittedName>
</protein>
<keyword evidence="2" id="KW-1185">Reference proteome</keyword>
<accession>A0A7N9DC59</accession>
<dbReference type="Ensembl" id="ENSMFAT00000084170.1">
    <property type="protein sequence ID" value="ENSMFAP00000063917.1"/>
    <property type="gene ID" value="ENSMFAG00000059366.1"/>
</dbReference>
<dbReference type="Proteomes" id="UP000233100">
    <property type="component" value="Chromosome 20"/>
</dbReference>
<evidence type="ECO:0000313" key="2">
    <source>
        <dbReference type="Proteomes" id="UP000233100"/>
    </source>
</evidence>
<proteinExistence type="predicted"/>
<sequence length="53" mass="6106">QTSDLPMPAPSLLKNHKRNLNLLKNVQKIQIYRDDTCWETKLSLKGVSRGRVT</sequence>
<dbReference type="AlphaFoldDB" id="A0A7N9DC59"/>
<name>A0A7N9DC59_MACFA</name>